<dbReference type="Proteomes" id="UP000239720">
    <property type="component" value="Unassembled WGS sequence"/>
</dbReference>
<gene>
    <name evidence="1" type="ORF">B9R14_06655</name>
</gene>
<dbReference type="EMBL" id="NEMB01000003">
    <property type="protein sequence ID" value="PQQ66463.1"/>
    <property type="molecule type" value="Genomic_DNA"/>
</dbReference>
<dbReference type="OrthoDB" id="877111at2"/>
<organism evidence="1 2">
    <name type="scientific">Acetivibrio saccincola</name>
    <dbReference type="NCBI Taxonomy" id="1677857"/>
    <lineage>
        <taxon>Bacteria</taxon>
        <taxon>Bacillati</taxon>
        <taxon>Bacillota</taxon>
        <taxon>Clostridia</taxon>
        <taxon>Eubacteriales</taxon>
        <taxon>Oscillospiraceae</taxon>
        <taxon>Acetivibrio</taxon>
    </lineage>
</organism>
<evidence type="ECO:0000313" key="1">
    <source>
        <dbReference type="EMBL" id="PQQ66463.1"/>
    </source>
</evidence>
<dbReference type="AlphaFoldDB" id="A0A2S8R9H7"/>
<protein>
    <submittedName>
        <fullName evidence="1">Uncharacterized protein</fullName>
    </submittedName>
</protein>
<reference evidence="1 2" key="1">
    <citation type="journal article" date="2018" name="Syst. Appl. Microbiol.">
        <title>Characterization and high-quality draft genome sequence of Herbivorax saccincola A7, an anaerobic, alkaliphilic, thermophilic, cellulolytic, and xylanolytic bacterium.</title>
        <authorList>
            <person name="Aikawa S."/>
            <person name="Baramee S."/>
            <person name="Sermsathanaswadi J."/>
            <person name="Thianheng P."/>
            <person name="Tachaapaikoon C."/>
            <person name="Shikata A."/>
            <person name="Waeonukul R."/>
            <person name="Pason P."/>
            <person name="Ratanakhanokchai K."/>
            <person name="Kosugi A."/>
        </authorList>
    </citation>
    <scope>NUCLEOTIDE SEQUENCE [LARGE SCALE GENOMIC DNA]</scope>
    <source>
        <strain evidence="1 2">A7</strain>
    </source>
</reference>
<dbReference type="RefSeq" id="WP_105367863.1">
    <property type="nucleotide sequence ID" value="NZ_NEMB01000003.1"/>
</dbReference>
<proteinExistence type="predicted"/>
<sequence>MKIEMGESLLYSWLRHVKECQIVQTNWKASPKWELKNEDKLNEIMERTNFYFEDKYGYLIYKNNSLSQLLIQAEIDVLGISIDEEGNNIYAIDVAFHESGLNYGSKEETITRIIKKCIRTAMCIYGYIGTDTAEVIFASPKINPAILKDLAPKFNELNSILDTLGLNYTTRLIANEEFNEKVLEPILLVSGGISDTSELFLRSYQLYSMFSRKTNRTNQVQRVLKDTKENKEIESMLTDKTLKELKIGKLVQTTMKYLFRNEKISVYEIEKMTQYDYSKQIFNANLPVLKEVPKGGNVDELKRDDNNYPRYYSYTISIYGRDYLLSSQWVEHLHRIHYEKWLLSKL</sequence>
<name>A0A2S8R9H7_9FIRM</name>
<comment type="caution">
    <text evidence="1">The sequence shown here is derived from an EMBL/GenBank/DDBJ whole genome shotgun (WGS) entry which is preliminary data.</text>
</comment>
<evidence type="ECO:0000313" key="2">
    <source>
        <dbReference type="Proteomes" id="UP000239720"/>
    </source>
</evidence>
<accession>A0A2S8R9H7</accession>